<feature type="transmembrane region" description="Helical" evidence="1">
    <location>
        <begin position="21"/>
        <end position="42"/>
    </location>
</feature>
<dbReference type="Proteomes" id="UP001499895">
    <property type="component" value="Unassembled WGS sequence"/>
</dbReference>
<keyword evidence="1" id="KW-1133">Transmembrane helix</keyword>
<sequence length="352" mass="35298">MSQTPARTDSPPAASWRKVPTLVVGLVLLLVAMLTAFALPAINSGPHKVPIAVAGPGPAAERIAAQLEKAAPGAFDVRTLPDADAARAKIDDRDIYGAVVAGTGEGAKPEVLIATVASPTIAASLRNLARSLDPATAKSAVEVHDLHPPTADDPNGVGLTAGALPLVLGGYLAAMLIVTLLRDPAQRAVTAFGFSLIGGFALAALLQYAFGVTRGNYGLTSLAIAFSTAATCWAIMGLRALLGGAGLGLGAAMMILLGNPLSGLAGGPEWLPAGWGTFGQYLPPGAGGTLLRSVAFFDGSGSVHATAVLACWLVGGLALFVYGSRRDAAKEAAAQAAPAGEKQPQATTVAAS</sequence>
<keyword evidence="1" id="KW-0812">Transmembrane</keyword>
<feature type="transmembrane region" description="Helical" evidence="1">
    <location>
        <begin position="188"/>
        <end position="210"/>
    </location>
</feature>
<gene>
    <name evidence="2" type="ORF">GCM10009544_09980</name>
</gene>
<comment type="caution">
    <text evidence="2">The sequence shown here is derived from an EMBL/GenBank/DDBJ whole genome shotgun (WGS) entry which is preliminary data.</text>
</comment>
<feature type="transmembrane region" description="Helical" evidence="1">
    <location>
        <begin position="157"/>
        <end position="181"/>
    </location>
</feature>
<feature type="transmembrane region" description="Helical" evidence="1">
    <location>
        <begin position="216"/>
        <end position="235"/>
    </location>
</feature>
<reference evidence="2 3" key="1">
    <citation type="journal article" date="2019" name="Int. J. Syst. Evol. Microbiol.">
        <title>The Global Catalogue of Microorganisms (GCM) 10K type strain sequencing project: providing services to taxonomists for standard genome sequencing and annotation.</title>
        <authorList>
            <consortium name="The Broad Institute Genomics Platform"/>
            <consortium name="The Broad Institute Genome Sequencing Center for Infectious Disease"/>
            <person name="Wu L."/>
            <person name="Ma J."/>
        </authorList>
    </citation>
    <scope>NUCLEOTIDE SEQUENCE [LARGE SCALE GENOMIC DNA]</scope>
    <source>
        <strain evidence="2 3">JCM 10649</strain>
    </source>
</reference>
<evidence type="ECO:0000313" key="3">
    <source>
        <dbReference type="Proteomes" id="UP001499895"/>
    </source>
</evidence>
<feature type="transmembrane region" description="Helical" evidence="1">
    <location>
        <begin position="303"/>
        <end position="322"/>
    </location>
</feature>
<evidence type="ECO:0000313" key="2">
    <source>
        <dbReference type="EMBL" id="GAA0449171.1"/>
    </source>
</evidence>
<protein>
    <submittedName>
        <fullName evidence="2">Membrane protein</fullName>
    </submittedName>
</protein>
<feature type="transmembrane region" description="Helical" evidence="1">
    <location>
        <begin position="242"/>
        <end position="261"/>
    </location>
</feature>
<proteinExistence type="predicted"/>
<dbReference type="EMBL" id="BAAAHB010000006">
    <property type="protein sequence ID" value="GAA0449171.1"/>
    <property type="molecule type" value="Genomic_DNA"/>
</dbReference>
<keyword evidence="3" id="KW-1185">Reference proteome</keyword>
<evidence type="ECO:0000256" key="1">
    <source>
        <dbReference type="SAM" id="Phobius"/>
    </source>
</evidence>
<accession>A0ABN0ZJG8</accession>
<keyword evidence="1" id="KW-0472">Membrane</keyword>
<organism evidence="2 3">
    <name type="scientific">Streptomyces stramineus</name>
    <dbReference type="NCBI Taxonomy" id="173861"/>
    <lineage>
        <taxon>Bacteria</taxon>
        <taxon>Bacillati</taxon>
        <taxon>Actinomycetota</taxon>
        <taxon>Actinomycetes</taxon>
        <taxon>Kitasatosporales</taxon>
        <taxon>Streptomycetaceae</taxon>
        <taxon>Streptomyces</taxon>
    </lineage>
</organism>
<dbReference type="RefSeq" id="WP_344086140.1">
    <property type="nucleotide sequence ID" value="NZ_BAAAHB010000006.1"/>
</dbReference>
<name>A0ABN0ZJG8_9ACTN</name>